<evidence type="ECO:0000313" key="5">
    <source>
        <dbReference type="EMBL" id="MBC5638743.1"/>
    </source>
</evidence>
<dbReference type="AlphaFoldDB" id="A0A923L942"/>
<dbReference type="PANTHER" id="PTHR38011:SF7">
    <property type="entry name" value="2,5-DIAMINO-6-RIBOSYLAMINO-4(3H)-PYRIMIDINONE 5'-PHOSPHATE REDUCTASE"/>
    <property type="match status" value="1"/>
</dbReference>
<evidence type="ECO:0000259" key="4">
    <source>
        <dbReference type="Pfam" id="PF01872"/>
    </source>
</evidence>
<dbReference type="InterPro" id="IPR002734">
    <property type="entry name" value="RibDG_C"/>
</dbReference>
<proteinExistence type="predicted"/>
<comment type="caution">
    <text evidence="5">The sequence shown here is derived from an EMBL/GenBank/DDBJ whole genome shotgun (WGS) entry which is preliminary data.</text>
</comment>
<sequence>MYQNGQKKELMEMHILSHRLYDDLECVALLSGSETLMVYGNHWIELEKSVYEPKKSKAYIVFDGRGRINWYQTDGLIVVTREDAPPAYFEQLEAKEITYIIAGKDDHIDLTLALQKLYEMGFRKLGLSGGGAINGAFLRQGLIDEISIVYSPLVVGGRRTPSLFDCDELQSVHEITKLDMIQVKLVGSGSVWVHYKFKQ</sequence>
<evidence type="ECO:0000256" key="3">
    <source>
        <dbReference type="ARBA" id="ARBA00023002"/>
    </source>
</evidence>
<protein>
    <submittedName>
        <fullName evidence="5">Dihydrofolate reductase family protein</fullName>
    </submittedName>
</protein>
<keyword evidence="2" id="KW-0521">NADP</keyword>
<dbReference type="GO" id="GO:0008703">
    <property type="term" value="F:5-amino-6-(5-phosphoribosylamino)uracil reductase activity"/>
    <property type="evidence" value="ECO:0007669"/>
    <property type="project" value="InterPro"/>
</dbReference>
<name>A0A923L942_9BACI</name>
<evidence type="ECO:0000256" key="2">
    <source>
        <dbReference type="ARBA" id="ARBA00022857"/>
    </source>
</evidence>
<keyword evidence="6" id="KW-1185">Reference proteome</keyword>
<gene>
    <name evidence="5" type="ORF">H8S33_18390</name>
</gene>
<feature type="domain" description="Bacterial bifunctional deaminase-reductase C-terminal" evidence="4">
    <location>
        <begin position="25"/>
        <end position="189"/>
    </location>
</feature>
<dbReference type="Pfam" id="PF01872">
    <property type="entry name" value="RibD_C"/>
    <property type="match status" value="1"/>
</dbReference>
<dbReference type="RefSeq" id="WP_186871436.1">
    <property type="nucleotide sequence ID" value="NZ_JACOOL010000020.1"/>
</dbReference>
<dbReference type="Gene3D" id="3.40.430.10">
    <property type="entry name" value="Dihydrofolate Reductase, subunit A"/>
    <property type="match status" value="1"/>
</dbReference>
<accession>A0A923L942</accession>
<dbReference type="EMBL" id="JACOOL010000020">
    <property type="protein sequence ID" value="MBC5638743.1"/>
    <property type="molecule type" value="Genomic_DNA"/>
</dbReference>
<dbReference type="Proteomes" id="UP000637359">
    <property type="component" value="Unassembled WGS sequence"/>
</dbReference>
<comment type="pathway">
    <text evidence="1">Cofactor biosynthesis; riboflavin biosynthesis.</text>
</comment>
<evidence type="ECO:0000313" key="6">
    <source>
        <dbReference type="Proteomes" id="UP000637359"/>
    </source>
</evidence>
<dbReference type="PANTHER" id="PTHR38011">
    <property type="entry name" value="DIHYDROFOLATE REDUCTASE FAMILY PROTEIN (AFU_ORTHOLOGUE AFUA_8G06820)"/>
    <property type="match status" value="1"/>
</dbReference>
<organism evidence="5 6">
    <name type="scientific">Ornithinibacillus hominis</name>
    <dbReference type="NCBI Taxonomy" id="2763055"/>
    <lineage>
        <taxon>Bacteria</taxon>
        <taxon>Bacillati</taxon>
        <taxon>Bacillota</taxon>
        <taxon>Bacilli</taxon>
        <taxon>Bacillales</taxon>
        <taxon>Bacillaceae</taxon>
        <taxon>Ornithinibacillus</taxon>
    </lineage>
</organism>
<dbReference type="InterPro" id="IPR050765">
    <property type="entry name" value="Riboflavin_Biosynth_HTPR"/>
</dbReference>
<dbReference type="GO" id="GO:0009231">
    <property type="term" value="P:riboflavin biosynthetic process"/>
    <property type="evidence" value="ECO:0007669"/>
    <property type="project" value="InterPro"/>
</dbReference>
<keyword evidence="3" id="KW-0560">Oxidoreductase</keyword>
<dbReference type="SUPFAM" id="SSF53597">
    <property type="entry name" value="Dihydrofolate reductase-like"/>
    <property type="match status" value="1"/>
</dbReference>
<reference evidence="5" key="1">
    <citation type="submission" date="2020-08" db="EMBL/GenBank/DDBJ databases">
        <title>Genome public.</title>
        <authorList>
            <person name="Liu C."/>
            <person name="Sun Q."/>
        </authorList>
    </citation>
    <scope>NUCLEOTIDE SEQUENCE</scope>
    <source>
        <strain evidence="5">BX22</strain>
    </source>
</reference>
<dbReference type="InterPro" id="IPR024072">
    <property type="entry name" value="DHFR-like_dom_sf"/>
</dbReference>
<evidence type="ECO:0000256" key="1">
    <source>
        <dbReference type="ARBA" id="ARBA00005104"/>
    </source>
</evidence>